<dbReference type="GO" id="GO:0004197">
    <property type="term" value="F:cysteine-type endopeptidase activity"/>
    <property type="evidence" value="ECO:0007669"/>
    <property type="project" value="InterPro"/>
</dbReference>
<dbReference type="Proteomes" id="UP000553632">
    <property type="component" value="Unassembled WGS sequence"/>
</dbReference>
<evidence type="ECO:0000259" key="1">
    <source>
        <dbReference type="PROSITE" id="PS51700"/>
    </source>
</evidence>
<gene>
    <name evidence="2" type="primary">ESPL1_3</name>
    <name evidence="2" type="ORF">FOZ63_023746</name>
</gene>
<proteinExistence type="predicted"/>
<feature type="domain" description="Peptidase C50" evidence="1">
    <location>
        <begin position="81"/>
        <end position="132"/>
    </location>
</feature>
<accession>A0A7J6UL85</accession>
<reference evidence="2 3" key="1">
    <citation type="submission" date="2020-04" db="EMBL/GenBank/DDBJ databases">
        <title>Perkinsus olseni comparative genomics.</title>
        <authorList>
            <person name="Bogema D.R."/>
        </authorList>
    </citation>
    <scope>NUCLEOTIDE SEQUENCE [LARGE SCALE GENOMIC DNA]</scope>
    <source>
        <strain evidence="2 3">ATCC PRA-207</strain>
    </source>
</reference>
<dbReference type="AlphaFoldDB" id="A0A7J6UL85"/>
<organism evidence="2 3">
    <name type="scientific">Perkinsus olseni</name>
    <name type="common">Perkinsus atlanticus</name>
    <dbReference type="NCBI Taxonomy" id="32597"/>
    <lineage>
        <taxon>Eukaryota</taxon>
        <taxon>Sar</taxon>
        <taxon>Alveolata</taxon>
        <taxon>Perkinsozoa</taxon>
        <taxon>Perkinsea</taxon>
        <taxon>Perkinsida</taxon>
        <taxon>Perkinsidae</taxon>
        <taxon>Perkinsus</taxon>
    </lineage>
</organism>
<keyword evidence="3" id="KW-1185">Reference proteome</keyword>
<comment type="caution">
    <text evidence="2">The sequence shown here is derived from an EMBL/GenBank/DDBJ whole genome shotgun (WGS) entry which is preliminary data.</text>
</comment>
<evidence type="ECO:0000313" key="2">
    <source>
        <dbReference type="EMBL" id="KAF4757947.1"/>
    </source>
</evidence>
<evidence type="ECO:0000313" key="3">
    <source>
        <dbReference type="Proteomes" id="UP000553632"/>
    </source>
</evidence>
<dbReference type="EMBL" id="JABANO010002028">
    <property type="protein sequence ID" value="KAF4757947.1"/>
    <property type="molecule type" value="Genomic_DNA"/>
</dbReference>
<protein>
    <submittedName>
        <fullName evidence="2">Extra spindle pole bodies 1</fullName>
    </submittedName>
</protein>
<dbReference type="InterPro" id="IPR030397">
    <property type="entry name" value="SEPARIN_core_dom"/>
</dbReference>
<feature type="non-terminal residue" evidence="2">
    <location>
        <position position="1"/>
    </location>
</feature>
<sequence length="132" mass="14255">EPFARRKATQAIRAVLEFDAINERSLTSASGSRPSPLYLFLAPCLMNLPIEFMFTGDHPVVRGGSINLLLSDATEARPAQGNGGYYVLDPSGDLNKSNKKLEPLLANDFWKGQAGAEPPVEDVIAALATRQV</sequence>
<dbReference type="GO" id="GO:0006508">
    <property type="term" value="P:proteolysis"/>
    <property type="evidence" value="ECO:0007669"/>
    <property type="project" value="InterPro"/>
</dbReference>
<dbReference type="Pfam" id="PF03568">
    <property type="entry name" value="Separin_C"/>
    <property type="match status" value="1"/>
</dbReference>
<feature type="non-terminal residue" evidence="2">
    <location>
        <position position="132"/>
    </location>
</feature>
<name>A0A7J6UL85_PEROL</name>
<dbReference type="PROSITE" id="PS51700">
    <property type="entry name" value="SEPARIN"/>
    <property type="match status" value="1"/>
</dbReference>